<feature type="transmembrane region" description="Helical" evidence="1">
    <location>
        <begin position="6"/>
        <end position="25"/>
    </location>
</feature>
<dbReference type="EMBL" id="GGEC01028947">
    <property type="protein sequence ID" value="MBX09431.1"/>
    <property type="molecule type" value="Transcribed_RNA"/>
</dbReference>
<evidence type="ECO:0000256" key="1">
    <source>
        <dbReference type="SAM" id="Phobius"/>
    </source>
</evidence>
<name>A0A2P2KUP1_RHIMU</name>
<proteinExistence type="predicted"/>
<keyword evidence="1" id="KW-0812">Transmembrane</keyword>
<sequence>MLGLTPAELMHVLFTLFCLVGRFVVEKMKPVAKTLLKLKWLFT</sequence>
<dbReference type="AlphaFoldDB" id="A0A2P2KUP1"/>
<protein>
    <submittedName>
        <fullName evidence="2">Uncharacterized protein</fullName>
    </submittedName>
</protein>
<keyword evidence="1" id="KW-1133">Transmembrane helix</keyword>
<keyword evidence="1" id="KW-0472">Membrane</keyword>
<accession>A0A2P2KUP1</accession>
<evidence type="ECO:0000313" key="2">
    <source>
        <dbReference type="EMBL" id="MBX09431.1"/>
    </source>
</evidence>
<organism evidence="2">
    <name type="scientific">Rhizophora mucronata</name>
    <name type="common">Asiatic mangrove</name>
    <dbReference type="NCBI Taxonomy" id="61149"/>
    <lineage>
        <taxon>Eukaryota</taxon>
        <taxon>Viridiplantae</taxon>
        <taxon>Streptophyta</taxon>
        <taxon>Embryophyta</taxon>
        <taxon>Tracheophyta</taxon>
        <taxon>Spermatophyta</taxon>
        <taxon>Magnoliopsida</taxon>
        <taxon>eudicotyledons</taxon>
        <taxon>Gunneridae</taxon>
        <taxon>Pentapetalae</taxon>
        <taxon>rosids</taxon>
        <taxon>fabids</taxon>
        <taxon>Malpighiales</taxon>
        <taxon>Rhizophoraceae</taxon>
        <taxon>Rhizophora</taxon>
    </lineage>
</organism>
<reference evidence="2" key="1">
    <citation type="submission" date="2018-02" db="EMBL/GenBank/DDBJ databases">
        <title>Rhizophora mucronata_Transcriptome.</title>
        <authorList>
            <person name="Meera S.P."/>
            <person name="Sreeshan A."/>
            <person name="Augustine A."/>
        </authorList>
    </citation>
    <scope>NUCLEOTIDE SEQUENCE</scope>
    <source>
        <tissue evidence="2">Leaf</tissue>
    </source>
</reference>